<name>A0A8X6RE17_TRICX</name>
<proteinExistence type="predicted"/>
<sequence length="152" mass="17221">MTSRSPAHSWKADENSGAGPLRGENSQERHRDSFTSKTFEAQTISRGITLSGRGGKMFWKWCLSAAVLCLVVLKSVESKRIPNWHLKIAQSQGLDLAPLDFWLFPKLKTLKGKLSNGCQSSGSRTQMDTQPTRIFLHGRNKEMDRTIEQSWW</sequence>
<evidence type="ECO:0000313" key="3">
    <source>
        <dbReference type="Proteomes" id="UP000887159"/>
    </source>
</evidence>
<organism evidence="2 3">
    <name type="scientific">Trichonephila clavipes</name>
    <name type="common">Golden silk orbweaver</name>
    <name type="synonym">Nephila clavipes</name>
    <dbReference type="NCBI Taxonomy" id="2585209"/>
    <lineage>
        <taxon>Eukaryota</taxon>
        <taxon>Metazoa</taxon>
        <taxon>Ecdysozoa</taxon>
        <taxon>Arthropoda</taxon>
        <taxon>Chelicerata</taxon>
        <taxon>Arachnida</taxon>
        <taxon>Araneae</taxon>
        <taxon>Araneomorphae</taxon>
        <taxon>Entelegynae</taxon>
        <taxon>Araneoidea</taxon>
        <taxon>Nephilidae</taxon>
        <taxon>Trichonephila</taxon>
    </lineage>
</organism>
<feature type="region of interest" description="Disordered" evidence="1">
    <location>
        <begin position="1"/>
        <end position="36"/>
    </location>
</feature>
<dbReference type="EMBL" id="BMAU01021087">
    <property type="protein sequence ID" value="GFX90006.1"/>
    <property type="molecule type" value="Genomic_DNA"/>
</dbReference>
<feature type="compositionally biased region" description="Basic and acidic residues" evidence="1">
    <location>
        <begin position="25"/>
        <end position="34"/>
    </location>
</feature>
<keyword evidence="3" id="KW-1185">Reference proteome</keyword>
<dbReference type="Proteomes" id="UP000887159">
    <property type="component" value="Unassembled WGS sequence"/>
</dbReference>
<comment type="caution">
    <text evidence="2">The sequence shown here is derived from an EMBL/GenBank/DDBJ whole genome shotgun (WGS) entry which is preliminary data.</text>
</comment>
<evidence type="ECO:0000313" key="2">
    <source>
        <dbReference type="EMBL" id="GFX90006.1"/>
    </source>
</evidence>
<dbReference type="AlphaFoldDB" id="A0A8X6RE17"/>
<protein>
    <submittedName>
        <fullName evidence="2">Uncharacterized protein</fullName>
    </submittedName>
</protein>
<reference evidence="2" key="1">
    <citation type="submission" date="2020-08" db="EMBL/GenBank/DDBJ databases">
        <title>Multicomponent nature underlies the extraordinary mechanical properties of spider dragline silk.</title>
        <authorList>
            <person name="Kono N."/>
            <person name="Nakamura H."/>
            <person name="Mori M."/>
            <person name="Yoshida Y."/>
            <person name="Ohtoshi R."/>
            <person name="Malay A.D."/>
            <person name="Moran D.A.P."/>
            <person name="Tomita M."/>
            <person name="Numata K."/>
            <person name="Arakawa K."/>
        </authorList>
    </citation>
    <scope>NUCLEOTIDE SEQUENCE</scope>
</reference>
<evidence type="ECO:0000256" key="1">
    <source>
        <dbReference type="SAM" id="MobiDB-lite"/>
    </source>
</evidence>
<accession>A0A8X6RE17</accession>
<gene>
    <name evidence="2" type="ORF">TNCV_887041</name>
</gene>